<protein>
    <recommendedName>
        <fullName evidence="3">Activator of Hsp90 ATPase</fullName>
    </recommendedName>
</protein>
<dbReference type="Proteomes" id="UP000070501">
    <property type="component" value="Unassembled WGS sequence"/>
</dbReference>
<dbReference type="STRING" id="196109.A0A136INK9"/>
<proteinExistence type="predicted"/>
<dbReference type="SUPFAM" id="SSF55961">
    <property type="entry name" value="Bet v1-like"/>
    <property type="match status" value="1"/>
</dbReference>
<dbReference type="OrthoDB" id="509124at2759"/>
<reference evidence="2" key="1">
    <citation type="submission" date="2016-02" db="EMBL/GenBank/DDBJ databases">
        <title>Draft genome sequence of Microdochium bolleyi, a fungal endophyte of beachgrass.</title>
        <authorList>
            <consortium name="DOE Joint Genome Institute"/>
            <person name="David A.S."/>
            <person name="May G."/>
            <person name="Haridas S."/>
            <person name="Lim J."/>
            <person name="Wang M."/>
            <person name="Labutti K."/>
            <person name="Lipzen A."/>
            <person name="Barry K."/>
            <person name="Grigoriev I.V."/>
        </authorList>
    </citation>
    <scope>NUCLEOTIDE SEQUENCE [LARGE SCALE GENOMIC DNA]</scope>
    <source>
        <strain evidence="2">J235TASD1</strain>
    </source>
</reference>
<evidence type="ECO:0008006" key="3">
    <source>
        <dbReference type="Google" id="ProtNLM"/>
    </source>
</evidence>
<name>A0A136INK9_9PEZI</name>
<accession>A0A136INK9</accession>
<sequence length="163" mass="17797">MGPTLSVSTKIEIKASPAIVRATFMSWSKYPQWQPNPNWNLRASEAGKQPLELKQGDPLHVSMDGKAHQPVVVENSPAAFKWKGSLFGVGSGVHQFHFNASEEHPGGTTFVQGEDFEGIAITLSSPWWKNRSFDSEMGPWNKFNECLKVEAEKAAAAADGGAK</sequence>
<dbReference type="Gene3D" id="3.30.530.20">
    <property type="match status" value="1"/>
</dbReference>
<evidence type="ECO:0000313" key="2">
    <source>
        <dbReference type="Proteomes" id="UP000070501"/>
    </source>
</evidence>
<dbReference type="PANTHER" id="PTHR36166">
    <property type="entry name" value="CHROMOSOME 9, WHOLE GENOME SHOTGUN SEQUENCE"/>
    <property type="match status" value="1"/>
</dbReference>
<dbReference type="InterPro" id="IPR019587">
    <property type="entry name" value="Polyketide_cyclase/dehydratase"/>
</dbReference>
<gene>
    <name evidence="1" type="ORF">Micbo1qcDRAFT_168325</name>
</gene>
<keyword evidence="2" id="KW-1185">Reference proteome</keyword>
<organism evidence="1 2">
    <name type="scientific">Microdochium bolleyi</name>
    <dbReference type="NCBI Taxonomy" id="196109"/>
    <lineage>
        <taxon>Eukaryota</taxon>
        <taxon>Fungi</taxon>
        <taxon>Dikarya</taxon>
        <taxon>Ascomycota</taxon>
        <taxon>Pezizomycotina</taxon>
        <taxon>Sordariomycetes</taxon>
        <taxon>Xylariomycetidae</taxon>
        <taxon>Xylariales</taxon>
        <taxon>Microdochiaceae</taxon>
        <taxon>Microdochium</taxon>
    </lineage>
</organism>
<dbReference type="EMBL" id="KQ964267">
    <property type="protein sequence ID" value="KXJ86520.1"/>
    <property type="molecule type" value="Genomic_DNA"/>
</dbReference>
<dbReference type="InterPro" id="IPR023393">
    <property type="entry name" value="START-like_dom_sf"/>
</dbReference>
<dbReference type="AlphaFoldDB" id="A0A136INK9"/>
<dbReference type="InParanoid" id="A0A136INK9"/>
<evidence type="ECO:0000313" key="1">
    <source>
        <dbReference type="EMBL" id="KXJ86520.1"/>
    </source>
</evidence>
<dbReference type="PANTHER" id="PTHR36166:SF1">
    <property type="entry name" value="SRPBCC DOMAIN-CONTAINING PROTEIN"/>
    <property type="match status" value="1"/>
</dbReference>
<dbReference type="Pfam" id="PF10604">
    <property type="entry name" value="Polyketide_cyc2"/>
    <property type="match status" value="1"/>
</dbReference>